<gene>
    <name evidence="2" type="ORF">B0H67DRAFT_553168</name>
</gene>
<comment type="caution">
    <text evidence="2">The sequence shown here is derived from an EMBL/GenBank/DDBJ whole genome shotgun (WGS) entry which is preliminary data.</text>
</comment>
<feature type="region of interest" description="Disordered" evidence="1">
    <location>
        <begin position="39"/>
        <end position="164"/>
    </location>
</feature>
<evidence type="ECO:0000313" key="3">
    <source>
        <dbReference type="Proteomes" id="UP001172102"/>
    </source>
</evidence>
<feature type="compositionally biased region" description="Basic residues" evidence="1">
    <location>
        <begin position="116"/>
        <end position="134"/>
    </location>
</feature>
<keyword evidence="3" id="KW-1185">Reference proteome</keyword>
<evidence type="ECO:0000256" key="1">
    <source>
        <dbReference type="SAM" id="MobiDB-lite"/>
    </source>
</evidence>
<protein>
    <submittedName>
        <fullName evidence="2">Uncharacterized protein</fullName>
    </submittedName>
</protein>
<accession>A0AA40E169</accession>
<feature type="compositionally biased region" description="Basic residues" evidence="1">
    <location>
        <begin position="145"/>
        <end position="155"/>
    </location>
</feature>
<dbReference type="EMBL" id="JAUKUA010000003">
    <property type="protein sequence ID" value="KAK0721147.1"/>
    <property type="molecule type" value="Genomic_DNA"/>
</dbReference>
<name>A0AA40E169_9PEZI</name>
<sequence length="164" mass="17937">MATLNGMEASIRAVLETAKNHGMSFRRAIKVVNDVFDSDQDNDVFSDKKAKGKNIDTSYIDNEDDEESGSGADGNDEEEAGDKVIKEEVEAITTPGTRSLKRKALNFIPDSSTPPKKPKRKAVAKTPTKTKPKSTAKAAGEKTAQKGRRTKARRHFGGDTQRRT</sequence>
<dbReference type="AlphaFoldDB" id="A0AA40E169"/>
<organism evidence="2 3">
    <name type="scientific">Lasiosphaeris hirsuta</name>
    <dbReference type="NCBI Taxonomy" id="260670"/>
    <lineage>
        <taxon>Eukaryota</taxon>
        <taxon>Fungi</taxon>
        <taxon>Dikarya</taxon>
        <taxon>Ascomycota</taxon>
        <taxon>Pezizomycotina</taxon>
        <taxon>Sordariomycetes</taxon>
        <taxon>Sordariomycetidae</taxon>
        <taxon>Sordariales</taxon>
        <taxon>Lasiosphaeriaceae</taxon>
        <taxon>Lasiosphaeris</taxon>
    </lineage>
</organism>
<proteinExistence type="predicted"/>
<evidence type="ECO:0000313" key="2">
    <source>
        <dbReference type="EMBL" id="KAK0721147.1"/>
    </source>
</evidence>
<dbReference type="Proteomes" id="UP001172102">
    <property type="component" value="Unassembled WGS sequence"/>
</dbReference>
<feature type="compositionally biased region" description="Acidic residues" evidence="1">
    <location>
        <begin position="61"/>
        <end position="80"/>
    </location>
</feature>
<reference evidence="2" key="1">
    <citation type="submission" date="2023-06" db="EMBL/GenBank/DDBJ databases">
        <title>Genome-scale phylogeny and comparative genomics of the fungal order Sordariales.</title>
        <authorList>
            <consortium name="Lawrence Berkeley National Laboratory"/>
            <person name="Hensen N."/>
            <person name="Bonometti L."/>
            <person name="Westerberg I."/>
            <person name="Brannstrom I.O."/>
            <person name="Guillou S."/>
            <person name="Cros-Aarteil S."/>
            <person name="Calhoun S."/>
            <person name="Haridas S."/>
            <person name="Kuo A."/>
            <person name="Mondo S."/>
            <person name="Pangilinan J."/>
            <person name="Riley R."/>
            <person name="Labutti K."/>
            <person name="Andreopoulos B."/>
            <person name="Lipzen A."/>
            <person name="Chen C."/>
            <person name="Yanf M."/>
            <person name="Daum C."/>
            <person name="Ng V."/>
            <person name="Clum A."/>
            <person name="Steindorff A."/>
            <person name="Ohm R."/>
            <person name="Martin F."/>
            <person name="Silar P."/>
            <person name="Natvig D."/>
            <person name="Lalanne C."/>
            <person name="Gautier V."/>
            <person name="Ament-Velasquez S.L."/>
            <person name="Kruys A."/>
            <person name="Hutchinson M.I."/>
            <person name="Powell A.J."/>
            <person name="Barry K."/>
            <person name="Miller A.N."/>
            <person name="Grigoriev I.V."/>
            <person name="Debuchy R."/>
            <person name="Gladieux P."/>
            <person name="Thoren M.H."/>
            <person name="Johannesson H."/>
        </authorList>
    </citation>
    <scope>NUCLEOTIDE SEQUENCE</scope>
    <source>
        <strain evidence="2">SMH4607-1</strain>
    </source>
</reference>